<keyword evidence="6 8" id="KW-0732">Signal</keyword>
<keyword evidence="5" id="KW-0813">Transport</keyword>
<gene>
    <name evidence="10" type="ORF">BDV39DRAFT_218514</name>
</gene>
<evidence type="ECO:0000256" key="2">
    <source>
        <dbReference type="ARBA" id="ARBA00006370"/>
    </source>
</evidence>
<evidence type="ECO:0000256" key="5">
    <source>
        <dbReference type="ARBA" id="ARBA00022448"/>
    </source>
</evidence>
<evidence type="ECO:0000313" key="11">
    <source>
        <dbReference type="Proteomes" id="UP000325945"/>
    </source>
</evidence>
<dbReference type="SUPFAM" id="SSF81296">
    <property type="entry name" value="E set domains"/>
    <property type="match status" value="1"/>
</dbReference>
<evidence type="ECO:0000256" key="3">
    <source>
        <dbReference type="ARBA" id="ARBA00011245"/>
    </source>
</evidence>
<sequence>MKVLSAAAALPVYLSFISVSVRAIALPSSSQDVWGLKVPGDNPLSYCESPSEDTLQIESLDISPQPLELSGKAHTVKASLTLRETIEEGAYIKLRLKAGAINLLDKTLDFCEEISKFDLECPLEKGSISLTKGLDLPQLVPPGKFTVYADVYTRDDERITCLHGDFQVQQPSE</sequence>
<feature type="chain" id="PRO_5024861570" description="Phosphatidylglycerol/phosphatidylinositol transfer protein" evidence="8">
    <location>
        <begin position="24"/>
        <end position="173"/>
    </location>
</feature>
<dbReference type="InterPro" id="IPR033917">
    <property type="entry name" value="ML_PG-PI_TP"/>
</dbReference>
<dbReference type="EMBL" id="ML741844">
    <property type="protein sequence ID" value="KAE8322552.1"/>
    <property type="molecule type" value="Genomic_DNA"/>
</dbReference>
<dbReference type="SMART" id="SM00737">
    <property type="entry name" value="ML"/>
    <property type="match status" value="1"/>
</dbReference>
<keyword evidence="7" id="KW-0445">Lipid transport</keyword>
<comment type="similarity">
    <text evidence="2">Belongs to the NPC2 family.</text>
</comment>
<evidence type="ECO:0000256" key="7">
    <source>
        <dbReference type="ARBA" id="ARBA00023055"/>
    </source>
</evidence>
<dbReference type="GO" id="GO:0032934">
    <property type="term" value="F:sterol binding"/>
    <property type="evidence" value="ECO:0007669"/>
    <property type="project" value="InterPro"/>
</dbReference>
<dbReference type="Proteomes" id="UP000325945">
    <property type="component" value="Unassembled WGS sequence"/>
</dbReference>
<name>A0A5N6WPM1_9EURO</name>
<comment type="subunit">
    <text evidence="3">Monomer.</text>
</comment>
<protein>
    <recommendedName>
        <fullName evidence="4">Phosphatidylglycerol/phosphatidylinositol transfer protein</fullName>
    </recommendedName>
</protein>
<evidence type="ECO:0000313" key="10">
    <source>
        <dbReference type="EMBL" id="KAE8322552.1"/>
    </source>
</evidence>
<dbReference type="InterPro" id="IPR036846">
    <property type="entry name" value="GM2-AP_sf"/>
</dbReference>
<dbReference type="InterPro" id="IPR003172">
    <property type="entry name" value="ML_dom"/>
</dbReference>
<dbReference type="CDD" id="cd00917">
    <property type="entry name" value="PG-PI_TP"/>
    <property type="match status" value="1"/>
</dbReference>
<evidence type="ECO:0000256" key="1">
    <source>
        <dbReference type="ARBA" id="ARBA00002053"/>
    </source>
</evidence>
<feature type="domain" description="MD-2-related lipid-recognition" evidence="9">
    <location>
        <begin position="44"/>
        <end position="166"/>
    </location>
</feature>
<organism evidence="10 11">
    <name type="scientific">Aspergillus sergii</name>
    <dbReference type="NCBI Taxonomy" id="1034303"/>
    <lineage>
        <taxon>Eukaryota</taxon>
        <taxon>Fungi</taxon>
        <taxon>Dikarya</taxon>
        <taxon>Ascomycota</taxon>
        <taxon>Pezizomycotina</taxon>
        <taxon>Eurotiomycetes</taxon>
        <taxon>Eurotiomycetidae</taxon>
        <taxon>Eurotiales</taxon>
        <taxon>Aspergillaceae</taxon>
        <taxon>Aspergillus</taxon>
        <taxon>Aspergillus subgen. Circumdati</taxon>
    </lineage>
</organism>
<dbReference type="InterPro" id="IPR014756">
    <property type="entry name" value="Ig_E-set"/>
</dbReference>
<keyword evidence="11" id="KW-1185">Reference proteome</keyword>
<evidence type="ECO:0000259" key="9">
    <source>
        <dbReference type="SMART" id="SM00737"/>
    </source>
</evidence>
<dbReference type="GO" id="GO:0032366">
    <property type="term" value="P:intracellular sterol transport"/>
    <property type="evidence" value="ECO:0007669"/>
    <property type="project" value="InterPro"/>
</dbReference>
<dbReference type="Pfam" id="PF02221">
    <property type="entry name" value="E1_DerP2_DerF2"/>
    <property type="match status" value="1"/>
</dbReference>
<comment type="function">
    <text evidence="1">Catalyzes the intermembrane transfer of phosphatidylglycerol and phosphatidylinositol.</text>
</comment>
<feature type="signal peptide" evidence="8">
    <location>
        <begin position="1"/>
        <end position="23"/>
    </location>
</feature>
<accession>A0A5N6WPM1</accession>
<dbReference type="PANTHER" id="PTHR11306">
    <property type="entry name" value="NIEMANN PICK TYPE C2 PROTEIN NPC2-RELATED"/>
    <property type="match status" value="1"/>
</dbReference>
<evidence type="ECO:0000256" key="4">
    <source>
        <dbReference type="ARBA" id="ARBA00016056"/>
    </source>
</evidence>
<dbReference type="AlphaFoldDB" id="A0A5N6WPM1"/>
<evidence type="ECO:0000256" key="6">
    <source>
        <dbReference type="ARBA" id="ARBA00022729"/>
    </source>
</evidence>
<dbReference type="PANTHER" id="PTHR11306:SF0">
    <property type="entry name" value="PHOSPHATIDYLGLYCEROL_PHOSPHATIDYLINOSITOL TRANSFER PROTEIN"/>
    <property type="match status" value="1"/>
</dbReference>
<proteinExistence type="inferred from homology"/>
<reference evidence="11" key="1">
    <citation type="submission" date="2019-04" db="EMBL/GenBank/DDBJ databases">
        <title>Friends and foes A comparative genomics studyof 23 Aspergillus species from section Flavi.</title>
        <authorList>
            <consortium name="DOE Joint Genome Institute"/>
            <person name="Kjaerbolling I."/>
            <person name="Vesth T."/>
            <person name="Frisvad J.C."/>
            <person name="Nybo J.L."/>
            <person name="Theobald S."/>
            <person name="Kildgaard S."/>
            <person name="Isbrandt T."/>
            <person name="Kuo A."/>
            <person name="Sato A."/>
            <person name="Lyhne E.K."/>
            <person name="Kogle M.E."/>
            <person name="Wiebenga A."/>
            <person name="Kun R.S."/>
            <person name="Lubbers R.J."/>
            <person name="Makela M.R."/>
            <person name="Barry K."/>
            <person name="Chovatia M."/>
            <person name="Clum A."/>
            <person name="Daum C."/>
            <person name="Haridas S."/>
            <person name="He G."/>
            <person name="LaButti K."/>
            <person name="Lipzen A."/>
            <person name="Mondo S."/>
            <person name="Riley R."/>
            <person name="Salamov A."/>
            <person name="Simmons B.A."/>
            <person name="Magnuson J.K."/>
            <person name="Henrissat B."/>
            <person name="Mortensen U.H."/>
            <person name="Larsen T.O."/>
            <person name="Devries R.P."/>
            <person name="Grigoriev I.V."/>
            <person name="Machida M."/>
            <person name="Baker S.E."/>
            <person name="Andersen M.R."/>
        </authorList>
    </citation>
    <scope>NUCLEOTIDE SEQUENCE [LARGE SCALE GENOMIC DNA]</scope>
    <source>
        <strain evidence="11">CBS 130017</strain>
    </source>
</reference>
<evidence type="ECO:0000256" key="8">
    <source>
        <dbReference type="SAM" id="SignalP"/>
    </source>
</evidence>
<dbReference type="InterPro" id="IPR039670">
    <property type="entry name" value="NPC2-like"/>
</dbReference>
<dbReference type="Gene3D" id="2.70.220.10">
    <property type="entry name" value="Ganglioside GM2 activator"/>
    <property type="match status" value="1"/>
</dbReference>